<dbReference type="GO" id="GO:0051536">
    <property type="term" value="F:iron-sulfur cluster binding"/>
    <property type="evidence" value="ECO:0007669"/>
    <property type="project" value="UniProtKB-KW"/>
</dbReference>
<dbReference type="InterPro" id="IPR007525">
    <property type="entry name" value="FrhB_FdhB_C"/>
</dbReference>
<keyword evidence="4" id="KW-0408">Iron</keyword>
<protein>
    <recommendedName>
        <fullName evidence="9">Coenzyme F420 hydrogenase</fullName>
    </recommendedName>
</protein>
<evidence type="ECO:0000313" key="8">
    <source>
        <dbReference type="EMBL" id="QNO53807.1"/>
    </source>
</evidence>
<accession>A0A7G9Z0M3</accession>
<proteinExistence type="predicted"/>
<sequence length="367" mass="41040">MVTEAEVRGYVKLPTFLEQGFLFLKRDVLNNRTCCLCGTCAAFCDKIEIKTSENELKPVLAEEYDTICGMCYAFCPRTFLPLSEIEERIFGEEEARKKVEGDVLGIYRSYYAVRSKKGDIKGQDGGAVTSLLAYALEAGIVDCAVTTASDDQWRPIPKVAKSYEDLKQSAGTKYTIYPGVVGIRDAMEAGGEHIGFVGLPCQIQGLRKVQTSEQPYEVGKERIKLLIGLFCMENFKEGLLDFVRDKLSLDLERVRKFDIKGKEFLVYDDKGNSYGIPLDEIKRYESEGCSVCADYTAELADISVGSVGSEEGWSTVFARTKTGEEIVEGAVEKRYIEVKEIEEKGLGLIRRLGERKREERGEGLLKT</sequence>
<dbReference type="Pfam" id="PF04432">
    <property type="entry name" value="FrhB_FdhB_C"/>
    <property type="match status" value="1"/>
</dbReference>
<reference evidence="8" key="1">
    <citation type="submission" date="2020-06" db="EMBL/GenBank/DDBJ databases">
        <title>Unique genomic features of the anaerobic methanotrophic archaea.</title>
        <authorList>
            <person name="Chadwick G.L."/>
            <person name="Skennerton C.T."/>
            <person name="Laso-Perez R."/>
            <person name="Leu A.O."/>
            <person name="Speth D.R."/>
            <person name="Yu H."/>
            <person name="Morgan-Lang C."/>
            <person name="Hatzenpichler R."/>
            <person name="Goudeau D."/>
            <person name="Malmstrom R."/>
            <person name="Brazelton W.J."/>
            <person name="Woyke T."/>
            <person name="Hallam S.J."/>
            <person name="Tyson G.W."/>
            <person name="Wegener G."/>
            <person name="Boetius A."/>
            <person name="Orphan V."/>
        </authorList>
    </citation>
    <scope>NUCLEOTIDE SEQUENCE</scope>
</reference>
<dbReference type="EMBL" id="MT631551">
    <property type="protein sequence ID" value="QNO53807.1"/>
    <property type="molecule type" value="Genomic_DNA"/>
</dbReference>
<comment type="cofactor">
    <cofactor evidence="1">
        <name>FAD</name>
        <dbReference type="ChEBI" id="CHEBI:57692"/>
    </cofactor>
</comment>
<dbReference type="GO" id="GO:0052592">
    <property type="term" value="F:oxidoreductase activity, acting on CH or CH2 groups, with an iron-sulfur protein as acceptor"/>
    <property type="evidence" value="ECO:0007669"/>
    <property type="project" value="TreeGrafter"/>
</dbReference>
<evidence type="ECO:0000259" key="7">
    <source>
        <dbReference type="Pfam" id="PF04432"/>
    </source>
</evidence>
<dbReference type="NCBIfam" id="NF006807">
    <property type="entry name" value="PRK09325.1"/>
    <property type="match status" value="1"/>
</dbReference>
<evidence type="ECO:0000256" key="2">
    <source>
        <dbReference type="ARBA" id="ARBA00022723"/>
    </source>
</evidence>
<keyword evidence="2" id="KW-0479">Metal-binding</keyword>
<evidence type="ECO:0000256" key="3">
    <source>
        <dbReference type="ARBA" id="ARBA00023002"/>
    </source>
</evidence>
<keyword evidence="5" id="KW-0411">Iron-sulfur</keyword>
<dbReference type="InterPro" id="IPR045220">
    <property type="entry name" value="FRHB/FDHB/HCAR-like"/>
</dbReference>
<organism evidence="8">
    <name type="scientific">Candidatus Methanophagaceae archaeon ANME-1 ERB6</name>
    <dbReference type="NCBI Taxonomy" id="2759912"/>
    <lineage>
        <taxon>Archaea</taxon>
        <taxon>Methanobacteriati</taxon>
        <taxon>Methanobacteriota</taxon>
        <taxon>Stenosarchaea group</taxon>
        <taxon>Methanomicrobia</taxon>
        <taxon>Candidatus Methanophagales</taxon>
        <taxon>Candidatus Methanophagaceae</taxon>
    </lineage>
</organism>
<feature type="domain" description="Coenzyme F420 hydrogenase/dehydrogenase beta subunit C-terminal" evidence="7">
    <location>
        <begin position="192"/>
        <end position="344"/>
    </location>
</feature>
<dbReference type="GO" id="GO:0046872">
    <property type="term" value="F:metal ion binding"/>
    <property type="evidence" value="ECO:0007669"/>
    <property type="project" value="UniProtKB-KW"/>
</dbReference>
<dbReference type="Gene3D" id="3.30.70.20">
    <property type="match status" value="1"/>
</dbReference>
<dbReference type="SUPFAM" id="SSF54862">
    <property type="entry name" value="4Fe-4S ferredoxins"/>
    <property type="match status" value="1"/>
</dbReference>
<evidence type="ECO:0000256" key="5">
    <source>
        <dbReference type="ARBA" id="ARBA00023014"/>
    </source>
</evidence>
<keyword evidence="3" id="KW-0560">Oxidoreductase</keyword>
<name>A0A7G9Z0M3_9EURY</name>
<evidence type="ECO:0008006" key="9">
    <source>
        <dbReference type="Google" id="ProtNLM"/>
    </source>
</evidence>
<feature type="domain" description="Coenzyme F420 hydrogenase/dehydrogenase beta subunit N-terminal" evidence="6">
    <location>
        <begin position="111"/>
        <end position="178"/>
    </location>
</feature>
<dbReference type="AlphaFoldDB" id="A0A7G9Z0M3"/>
<dbReference type="Gene3D" id="3.10.450.750">
    <property type="match status" value="1"/>
</dbReference>
<evidence type="ECO:0000259" key="6">
    <source>
        <dbReference type="Pfam" id="PF04422"/>
    </source>
</evidence>
<dbReference type="InterPro" id="IPR007516">
    <property type="entry name" value="Co_F420_Hydgase/DH_bsu_N"/>
</dbReference>
<evidence type="ECO:0000256" key="4">
    <source>
        <dbReference type="ARBA" id="ARBA00023004"/>
    </source>
</evidence>
<dbReference type="Pfam" id="PF04422">
    <property type="entry name" value="FrhB_FdhB_N"/>
    <property type="match status" value="1"/>
</dbReference>
<dbReference type="PANTHER" id="PTHR31332:SF6">
    <property type="entry name" value="FORMATE DEHYDROGENASE SUBUNIT BETA"/>
    <property type="match status" value="1"/>
</dbReference>
<evidence type="ECO:0000256" key="1">
    <source>
        <dbReference type="ARBA" id="ARBA00001974"/>
    </source>
</evidence>
<dbReference type="PANTHER" id="PTHR31332">
    <property type="entry name" value="7-HYDROXYMETHYL CHLOROPHYLL A REDUCTASE, CHLOROPLASTIC"/>
    <property type="match status" value="1"/>
</dbReference>
<gene>
    <name evidence="8" type="ORF">BHOFEJJL_00026</name>
</gene>